<protein>
    <submittedName>
        <fullName evidence="3">Ion channel</fullName>
    </submittedName>
</protein>
<evidence type="ECO:0000313" key="3">
    <source>
        <dbReference type="EMBL" id="SLN66380.1"/>
    </source>
</evidence>
<name>A0A1X7A048_9RHOB</name>
<feature type="domain" description="Potassium channel" evidence="2">
    <location>
        <begin position="64"/>
        <end position="135"/>
    </location>
</feature>
<dbReference type="Pfam" id="PF07885">
    <property type="entry name" value="Ion_trans_2"/>
    <property type="match status" value="1"/>
</dbReference>
<dbReference type="AlphaFoldDB" id="A0A1X7A048"/>
<gene>
    <name evidence="3" type="ORF">PSM7751_03443</name>
</gene>
<keyword evidence="1" id="KW-0472">Membrane</keyword>
<dbReference type="Gene3D" id="1.10.287.70">
    <property type="match status" value="1"/>
</dbReference>
<proteinExistence type="predicted"/>
<dbReference type="SUPFAM" id="SSF81324">
    <property type="entry name" value="Voltage-gated potassium channels"/>
    <property type="match status" value="1"/>
</dbReference>
<keyword evidence="4" id="KW-1185">Reference proteome</keyword>
<keyword evidence="1" id="KW-1133">Transmembrane helix</keyword>
<organism evidence="3 4">
    <name type="scientific">Pseudooceanicola marinus</name>
    <dbReference type="NCBI Taxonomy" id="396013"/>
    <lineage>
        <taxon>Bacteria</taxon>
        <taxon>Pseudomonadati</taxon>
        <taxon>Pseudomonadota</taxon>
        <taxon>Alphaproteobacteria</taxon>
        <taxon>Rhodobacterales</taxon>
        <taxon>Paracoccaceae</taxon>
        <taxon>Pseudooceanicola</taxon>
    </lineage>
</organism>
<feature type="transmembrane region" description="Helical" evidence="1">
    <location>
        <begin position="49"/>
        <end position="78"/>
    </location>
</feature>
<reference evidence="3 4" key="1">
    <citation type="submission" date="2017-03" db="EMBL/GenBank/DDBJ databases">
        <authorList>
            <person name="Afonso C.L."/>
            <person name="Miller P.J."/>
            <person name="Scott M.A."/>
            <person name="Spackman E."/>
            <person name="Goraichik I."/>
            <person name="Dimitrov K.M."/>
            <person name="Suarez D.L."/>
            <person name="Swayne D.E."/>
        </authorList>
    </citation>
    <scope>NUCLEOTIDE SEQUENCE [LARGE SCALE GENOMIC DNA]</scope>
    <source>
        <strain evidence="3 4">CECT 7751</strain>
    </source>
</reference>
<dbReference type="Proteomes" id="UP000193963">
    <property type="component" value="Unassembled WGS sequence"/>
</dbReference>
<feature type="transmembrane region" description="Helical" evidence="1">
    <location>
        <begin position="6"/>
        <end position="29"/>
    </location>
</feature>
<evidence type="ECO:0000259" key="2">
    <source>
        <dbReference type="Pfam" id="PF07885"/>
    </source>
</evidence>
<dbReference type="InterPro" id="IPR013099">
    <property type="entry name" value="K_chnl_dom"/>
</dbReference>
<feature type="transmembrane region" description="Helical" evidence="1">
    <location>
        <begin position="111"/>
        <end position="135"/>
    </location>
</feature>
<sequence length="147" mass="16232">MASLFHQIWIGSVLVIISVLVSAVVFVTLEALVARLHRWLMRPPHRPKLALVLVGTVIGALAMITISVWIWALAFLWLGVFGGLEESLYFALESFTTLGFGDLLAPNDWRILGGMTAVNGFLNIGMISAIVLEVIRYVRRNQMASPL</sequence>
<evidence type="ECO:0000256" key="1">
    <source>
        <dbReference type="SAM" id="Phobius"/>
    </source>
</evidence>
<evidence type="ECO:0000313" key="4">
    <source>
        <dbReference type="Proteomes" id="UP000193963"/>
    </source>
</evidence>
<keyword evidence="1" id="KW-0812">Transmembrane</keyword>
<dbReference type="EMBL" id="FWFN01000007">
    <property type="protein sequence ID" value="SLN66380.1"/>
    <property type="molecule type" value="Genomic_DNA"/>
</dbReference>
<dbReference type="RefSeq" id="WP_232618227.1">
    <property type="nucleotide sequence ID" value="NZ_FWFN01000007.1"/>
</dbReference>
<accession>A0A1X7A048</accession>